<gene>
    <name evidence="1" type="ORF">NBRC116591_17920</name>
</gene>
<accession>A0ABQ0A8L0</accession>
<evidence type="ECO:0000313" key="2">
    <source>
        <dbReference type="Proteomes" id="UP001465153"/>
    </source>
</evidence>
<dbReference type="Proteomes" id="UP001465153">
    <property type="component" value="Unassembled WGS sequence"/>
</dbReference>
<protein>
    <submittedName>
        <fullName evidence="1">Uncharacterized protein</fullName>
    </submittedName>
</protein>
<reference evidence="1 2" key="1">
    <citation type="submission" date="2024-04" db="EMBL/GenBank/DDBJ databases">
        <title>Draft genome sequence of Sessilibacter corallicola NBRC 116591.</title>
        <authorList>
            <person name="Miyakawa T."/>
            <person name="Kusuya Y."/>
            <person name="Miura T."/>
        </authorList>
    </citation>
    <scope>NUCLEOTIDE SEQUENCE [LARGE SCALE GENOMIC DNA]</scope>
    <source>
        <strain evidence="1 2">KU-00831-HH</strain>
    </source>
</reference>
<dbReference type="EMBL" id="BAABWN010000005">
    <property type="protein sequence ID" value="GAA6167981.1"/>
    <property type="molecule type" value="Genomic_DNA"/>
</dbReference>
<organism evidence="1 2">
    <name type="scientific">Sessilibacter corallicola</name>
    <dbReference type="NCBI Taxonomy" id="2904075"/>
    <lineage>
        <taxon>Bacteria</taxon>
        <taxon>Pseudomonadati</taxon>
        <taxon>Pseudomonadota</taxon>
        <taxon>Gammaproteobacteria</taxon>
        <taxon>Cellvibrionales</taxon>
        <taxon>Cellvibrionaceae</taxon>
        <taxon>Sessilibacter</taxon>
    </lineage>
</organism>
<dbReference type="RefSeq" id="WP_353302638.1">
    <property type="nucleotide sequence ID" value="NZ_BAABWN010000005.1"/>
</dbReference>
<comment type="caution">
    <text evidence="1">The sequence shown here is derived from an EMBL/GenBank/DDBJ whole genome shotgun (WGS) entry which is preliminary data.</text>
</comment>
<keyword evidence="2" id="KW-1185">Reference proteome</keyword>
<proteinExistence type="predicted"/>
<sequence>MKKKSQNLILSKLRRPALSHTPSGKADAFFGEDQLAAILRINDQYIDYKNNKEEKISIHFNKIDTQYDLPEKRYIGHRTLLSSPPAIQFFDEKNTLFEFQSKKLAHKFLEELSKLNIWTVDID</sequence>
<name>A0ABQ0A8L0_9GAMM</name>
<evidence type="ECO:0000313" key="1">
    <source>
        <dbReference type="EMBL" id="GAA6167981.1"/>
    </source>
</evidence>